<gene>
    <name evidence="1" type="ORF">SDC9_25580</name>
</gene>
<organism evidence="1">
    <name type="scientific">bioreactor metagenome</name>
    <dbReference type="NCBI Taxonomy" id="1076179"/>
    <lineage>
        <taxon>unclassified sequences</taxon>
        <taxon>metagenomes</taxon>
        <taxon>ecological metagenomes</taxon>
    </lineage>
</organism>
<dbReference type="AlphaFoldDB" id="A0A644UKX1"/>
<reference evidence="1" key="1">
    <citation type="submission" date="2019-08" db="EMBL/GenBank/DDBJ databases">
        <authorList>
            <person name="Kucharzyk K."/>
            <person name="Murdoch R.W."/>
            <person name="Higgins S."/>
            <person name="Loffler F."/>
        </authorList>
    </citation>
    <scope>NUCLEOTIDE SEQUENCE</scope>
</reference>
<proteinExistence type="predicted"/>
<protein>
    <submittedName>
        <fullName evidence="1">Uncharacterized protein</fullName>
    </submittedName>
</protein>
<sequence>MAARTSGATMLHVHDLGRSEAEAPLVQGLDAELRLQRVRAAPGQDLAGEPVHDRDQVEG</sequence>
<evidence type="ECO:0000313" key="1">
    <source>
        <dbReference type="EMBL" id="MPL79696.1"/>
    </source>
</evidence>
<comment type="caution">
    <text evidence="1">The sequence shown here is derived from an EMBL/GenBank/DDBJ whole genome shotgun (WGS) entry which is preliminary data.</text>
</comment>
<accession>A0A644UKX1</accession>
<name>A0A644UKX1_9ZZZZ</name>
<dbReference type="EMBL" id="VSSQ01000129">
    <property type="protein sequence ID" value="MPL79696.1"/>
    <property type="molecule type" value="Genomic_DNA"/>
</dbReference>